<dbReference type="SUPFAM" id="SSF51735">
    <property type="entry name" value="NAD(P)-binding Rossmann-fold domains"/>
    <property type="match status" value="1"/>
</dbReference>
<comment type="function">
    <text evidence="3">Putative oxidoreductase.</text>
</comment>
<dbReference type="GO" id="GO:0016491">
    <property type="term" value="F:oxidoreductase activity"/>
    <property type="evidence" value="ECO:0007669"/>
    <property type="project" value="UniProtKB-KW"/>
</dbReference>
<dbReference type="AlphaFoldDB" id="A0A914W3T1"/>
<dbReference type="Proteomes" id="UP000887566">
    <property type="component" value="Unplaced"/>
</dbReference>
<dbReference type="InterPro" id="IPR002347">
    <property type="entry name" value="SDR_fam"/>
</dbReference>
<reference evidence="7" key="1">
    <citation type="submission" date="2022-11" db="UniProtKB">
        <authorList>
            <consortium name="WormBaseParasite"/>
        </authorList>
    </citation>
    <scope>IDENTIFICATION</scope>
</reference>
<evidence type="ECO:0000313" key="6">
    <source>
        <dbReference type="Proteomes" id="UP000887566"/>
    </source>
</evidence>
<feature type="transmembrane region" description="Helical" evidence="5">
    <location>
        <begin position="82"/>
        <end position="106"/>
    </location>
</feature>
<dbReference type="PRINTS" id="PR00080">
    <property type="entry name" value="SDRFAMILY"/>
</dbReference>
<accession>A0A914W3T1</accession>
<keyword evidence="5" id="KW-0472">Membrane</keyword>
<protein>
    <submittedName>
        <fullName evidence="7">Uncharacterized protein</fullName>
    </submittedName>
</protein>
<dbReference type="WBParaSite" id="PSAMB.scaffold299size61152.g4504.t1">
    <property type="protein sequence ID" value="PSAMB.scaffold299size61152.g4504.t1"/>
    <property type="gene ID" value="PSAMB.scaffold299size61152.g4504"/>
</dbReference>
<dbReference type="PRINTS" id="PR00081">
    <property type="entry name" value="GDHRDH"/>
</dbReference>
<keyword evidence="5" id="KW-0812">Transmembrane</keyword>
<name>A0A914W3T1_9BILA</name>
<dbReference type="PANTHER" id="PTHR44196">
    <property type="entry name" value="DEHYDROGENASE/REDUCTASE SDR FAMILY MEMBER 7B"/>
    <property type="match status" value="1"/>
</dbReference>
<dbReference type="Gene3D" id="3.40.50.720">
    <property type="entry name" value="NAD(P)-binding Rossmann-like Domain"/>
    <property type="match status" value="1"/>
</dbReference>
<dbReference type="Pfam" id="PF00106">
    <property type="entry name" value="adh_short"/>
    <property type="match status" value="1"/>
</dbReference>
<dbReference type="GO" id="GO:0016020">
    <property type="term" value="C:membrane"/>
    <property type="evidence" value="ECO:0007669"/>
    <property type="project" value="TreeGrafter"/>
</dbReference>
<dbReference type="InterPro" id="IPR036291">
    <property type="entry name" value="NAD(P)-bd_dom_sf"/>
</dbReference>
<dbReference type="PANTHER" id="PTHR44196:SF1">
    <property type="entry name" value="DEHYDROGENASE_REDUCTASE SDR FAMILY MEMBER 7B"/>
    <property type="match status" value="1"/>
</dbReference>
<evidence type="ECO:0000313" key="7">
    <source>
        <dbReference type="WBParaSite" id="PSAMB.scaffold299size61152.g4504.t1"/>
    </source>
</evidence>
<proteinExistence type="inferred from homology"/>
<evidence type="ECO:0000256" key="4">
    <source>
        <dbReference type="RuleBase" id="RU000363"/>
    </source>
</evidence>
<dbReference type="InterPro" id="IPR020904">
    <property type="entry name" value="Sc_DH/Rdtase_CS"/>
</dbReference>
<organism evidence="6 7">
    <name type="scientific">Plectus sambesii</name>
    <dbReference type="NCBI Taxonomy" id="2011161"/>
    <lineage>
        <taxon>Eukaryota</taxon>
        <taxon>Metazoa</taxon>
        <taxon>Ecdysozoa</taxon>
        <taxon>Nematoda</taxon>
        <taxon>Chromadorea</taxon>
        <taxon>Plectida</taxon>
        <taxon>Plectina</taxon>
        <taxon>Plectoidea</taxon>
        <taxon>Plectidae</taxon>
        <taxon>Plectus</taxon>
    </lineage>
</organism>
<evidence type="ECO:0000256" key="1">
    <source>
        <dbReference type="ARBA" id="ARBA00006484"/>
    </source>
</evidence>
<keyword evidence="6" id="KW-1185">Reference proteome</keyword>
<evidence type="ECO:0000256" key="5">
    <source>
        <dbReference type="SAM" id="Phobius"/>
    </source>
</evidence>
<feature type="transmembrane region" description="Helical" evidence="5">
    <location>
        <begin position="40"/>
        <end position="59"/>
    </location>
</feature>
<comment type="similarity">
    <text evidence="1 4">Belongs to the short-chain dehydrogenases/reductases (SDR) family.</text>
</comment>
<sequence length="388" mass="43340">MFSADQEAIQRHRLTSHYRRTVNILAAFYIRFPLFFRDHIWALIGFIDFGKVFAIYTAMDTLRSTFLDLCEHFSRALIGHSWIRVPIALVTTLLFIVYRIFAWLLAPIQLGQLDVRNKTVLITGASSGVGRALAFRFHRAGAKLILTARSVDSLKQLCAELKAANSTNPYEPVYRHLDMLNPADAAELRHLSPNGQIDILVNNAGQWMRGSCRETALTVHRHIMDVNYFGHVAVTQALIDAIPAGGSIVVVSSAAGRFAVPYGSAYSASKHAIQAYFDALRVEERHLNVLVVSPGYINTNMSYSALTADGALLGKAERNMVNGMSVEFAAEQIYQATVDKRKDVIIAPFEPQFAIFLRYFAPDLSFHLARCNAVIELEKEKREEMASS</sequence>
<keyword evidence="5" id="KW-1133">Transmembrane helix</keyword>
<dbReference type="PROSITE" id="PS00061">
    <property type="entry name" value="ADH_SHORT"/>
    <property type="match status" value="1"/>
</dbReference>
<keyword evidence="2" id="KW-0560">Oxidoreductase</keyword>
<evidence type="ECO:0000256" key="3">
    <source>
        <dbReference type="ARBA" id="ARBA00037096"/>
    </source>
</evidence>
<evidence type="ECO:0000256" key="2">
    <source>
        <dbReference type="ARBA" id="ARBA00023002"/>
    </source>
</evidence>